<gene>
    <name evidence="1" type="ORF">LCGC14_0716690</name>
</gene>
<name>A0A0F9QYP3_9ZZZZ</name>
<proteinExistence type="predicted"/>
<evidence type="ECO:0000313" key="1">
    <source>
        <dbReference type="EMBL" id="KKN42092.1"/>
    </source>
</evidence>
<organism evidence="1">
    <name type="scientific">marine sediment metagenome</name>
    <dbReference type="NCBI Taxonomy" id="412755"/>
    <lineage>
        <taxon>unclassified sequences</taxon>
        <taxon>metagenomes</taxon>
        <taxon>ecological metagenomes</taxon>
    </lineage>
</organism>
<comment type="caution">
    <text evidence="1">The sequence shown here is derived from an EMBL/GenBank/DDBJ whole genome shotgun (WGS) entry which is preliminary data.</text>
</comment>
<dbReference type="EMBL" id="LAZR01001605">
    <property type="protein sequence ID" value="KKN42092.1"/>
    <property type="molecule type" value="Genomic_DNA"/>
</dbReference>
<accession>A0A0F9QYP3</accession>
<dbReference type="AlphaFoldDB" id="A0A0F9QYP3"/>
<reference evidence="1" key="1">
    <citation type="journal article" date="2015" name="Nature">
        <title>Complex archaea that bridge the gap between prokaryotes and eukaryotes.</title>
        <authorList>
            <person name="Spang A."/>
            <person name="Saw J.H."/>
            <person name="Jorgensen S.L."/>
            <person name="Zaremba-Niedzwiedzka K."/>
            <person name="Martijn J."/>
            <person name="Lind A.E."/>
            <person name="van Eijk R."/>
            <person name="Schleper C."/>
            <person name="Guy L."/>
            <person name="Ettema T.J."/>
        </authorList>
    </citation>
    <scope>NUCLEOTIDE SEQUENCE</scope>
</reference>
<protein>
    <submittedName>
        <fullName evidence="1">Uncharacterized protein</fullName>
    </submittedName>
</protein>
<sequence>MSGITTVIVKVGEYKCFDCLDEALYKLNLKGKFKVMQEKGTYTISLSERAQDEIKIRVESQLRLQLQKYHELILPIYTEFHAIHSLKEKGFNHIKTYNQDDGYKMIFEKIVGQGNDHRIDRFTITVIPSENRILIDGGNMPGDYCRQQSRKFQRSMGKFKSFTPYQSSKTATVKESVKTKQQIGIRR</sequence>